<accession>A0AC34PV79</accession>
<proteinExistence type="predicted"/>
<evidence type="ECO:0000313" key="1">
    <source>
        <dbReference type="Proteomes" id="UP000887576"/>
    </source>
</evidence>
<reference evidence="2" key="1">
    <citation type="submission" date="2022-11" db="UniProtKB">
        <authorList>
            <consortium name="WormBaseParasite"/>
        </authorList>
    </citation>
    <scope>IDENTIFICATION</scope>
</reference>
<dbReference type="Proteomes" id="UP000887576">
    <property type="component" value="Unplaced"/>
</dbReference>
<dbReference type="WBParaSite" id="JU765_v2.g10301.t2">
    <property type="protein sequence ID" value="JU765_v2.g10301.t2"/>
    <property type="gene ID" value="JU765_v2.g10301"/>
</dbReference>
<sequence length="975" mass="108954">MPGQRSSIPGKSGSVGGISNNSASAENDSDSGRPRSTDFEEDAKESTTRTTTESGRTEMDSDDDYPELNGELSGADSIESPPPSRESKVSVHSEAATSVAEQKMARKERAAVTIQAYTRGHLTRKKLKRPQTPGPFPREMEEEDLDYSEPEQSEHFTEPEDNEIEEPEQGEAADEPITREEAAVTIQKHWRGYEVRKNLPEKQPETPVNLEEGLIDTDDENELHETLESGMSREVDKEESPDGPMTYMVRIFTGNRWAADTEADLHIVLHGEDGDSEKRILQQDSQNPRFVQGQVDDFLLVMPSVGKLRKITIGHDHRGYGAGLFIDQVIIVEGSGNGRVYLFQCYKWFDSGQVDGKLERVLNCTATYQGPLNGLKKSQGRWELLLHNGQASTGLGATTSNLNLFGYSHDVMAKSIDIYDNTLAQVPSVSLIQVDFGAELANLTKVRVEIDGSGDMPDYYLDYVELNDLDTDEKIEVTMAKWLRWNSEDKGAQAFRELVVFKGTPDALPLCTYEGKLRVLVNKIALCHPNVKVELFGENGESGIFPVSLENKDGKKDKFDVSFRIEAASLGRNIGIRIYFDPTEQGAAIYDGLGEVQRIFDKLGVENAVGDGCFIIQHGLIRESTHTPYRMVLEQSRIVPRVDESDSFVLELRTTRMEGLSTKISKSKMPKKKTPNWIVSMLIDERSTLLPAVTLCGADGSEQMQCLDTTPVDGLISYQQKSDNIGEIKKIRISIDRGQRLNVLPDEEMPKPRVLIKKIRVNDGANGDIIHFPAATAEFFEYSVVEYPAIWPDVQPIESVYYEITVSTEDSRTQMPFRAHFKIIGEMGDTGLRYFGVPDGSTPTIFEPGSPIESVYYELTVSTEDSRTQVPFRAHFKIIGEMGDTGLRYFGVPDGSTPTIFEPGSQKSVQFEALNIGEIQTIEAHVEANEEFFWKISEVVVHSEDGLFYVFHFDKPFTLKQNRQICHVSPLTALL</sequence>
<organism evidence="1 2">
    <name type="scientific">Panagrolaimus sp. JU765</name>
    <dbReference type="NCBI Taxonomy" id="591449"/>
    <lineage>
        <taxon>Eukaryota</taxon>
        <taxon>Metazoa</taxon>
        <taxon>Ecdysozoa</taxon>
        <taxon>Nematoda</taxon>
        <taxon>Chromadorea</taxon>
        <taxon>Rhabditida</taxon>
        <taxon>Tylenchina</taxon>
        <taxon>Panagrolaimomorpha</taxon>
        <taxon>Panagrolaimoidea</taxon>
        <taxon>Panagrolaimidae</taxon>
        <taxon>Panagrolaimus</taxon>
    </lineage>
</organism>
<protein>
    <submittedName>
        <fullName evidence="2">PLAT domain-containing protein</fullName>
    </submittedName>
</protein>
<evidence type="ECO:0000313" key="2">
    <source>
        <dbReference type="WBParaSite" id="JU765_v2.g10301.t2"/>
    </source>
</evidence>
<name>A0AC34PV79_9BILA</name>